<dbReference type="OrthoDB" id="10016939at2759"/>
<feature type="transmembrane region" description="Helical" evidence="2">
    <location>
        <begin position="144"/>
        <end position="161"/>
    </location>
</feature>
<name>A0A5N6N9X7_9ASTR</name>
<keyword evidence="2" id="KW-0472">Membrane</keyword>
<proteinExistence type="predicted"/>
<evidence type="ECO:0000313" key="4">
    <source>
        <dbReference type="Proteomes" id="UP000326396"/>
    </source>
</evidence>
<evidence type="ECO:0000313" key="3">
    <source>
        <dbReference type="EMBL" id="KAD4584020.1"/>
    </source>
</evidence>
<evidence type="ECO:0000256" key="2">
    <source>
        <dbReference type="SAM" id="Phobius"/>
    </source>
</evidence>
<reference evidence="3 4" key="1">
    <citation type="submission" date="2019-05" db="EMBL/GenBank/DDBJ databases">
        <title>Mikania micrantha, genome provides insights into the molecular mechanism of rapid growth.</title>
        <authorList>
            <person name="Liu B."/>
        </authorList>
    </citation>
    <scope>NUCLEOTIDE SEQUENCE [LARGE SCALE GENOMIC DNA]</scope>
    <source>
        <strain evidence="3">NLD-2019</strain>
        <tissue evidence="3">Leaf</tissue>
    </source>
</reference>
<feature type="region of interest" description="Disordered" evidence="1">
    <location>
        <begin position="18"/>
        <end position="43"/>
    </location>
</feature>
<keyword evidence="4" id="KW-1185">Reference proteome</keyword>
<gene>
    <name evidence="3" type="ORF">E3N88_21621</name>
</gene>
<dbReference type="PANTHER" id="PTHR46867:SF4">
    <property type="entry name" value="MITOCHONDRIAL IMPORT RECEPTOR SUBUNIT TOM9-2"/>
    <property type="match status" value="1"/>
</dbReference>
<protein>
    <submittedName>
        <fullName evidence="3">Uncharacterized protein</fullName>
    </submittedName>
</protein>
<evidence type="ECO:0000256" key="1">
    <source>
        <dbReference type="SAM" id="MobiDB-lite"/>
    </source>
</evidence>
<accession>A0A5N6N9X7</accession>
<keyword evidence="2" id="KW-0812">Transmembrane</keyword>
<dbReference type="CDD" id="cd22884">
    <property type="entry name" value="TOM22"/>
    <property type="match status" value="1"/>
</dbReference>
<dbReference type="Proteomes" id="UP000326396">
    <property type="component" value="Linkage Group LG2"/>
</dbReference>
<organism evidence="3 4">
    <name type="scientific">Mikania micrantha</name>
    <name type="common">bitter vine</name>
    <dbReference type="NCBI Taxonomy" id="192012"/>
    <lineage>
        <taxon>Eukaryota</taxon>
        <taxon>Viridiplantae</taxon>
        <taxon>Streptophyta</taxon>
        <taxon>Embryophyta</taxon>
        <taxon>Tracheophyta</taxon>
        <taxon>Spermatophyta</taxon>
        <taxon>Magnoliopsida</taxon>
        <taxon>eudicotyledons</taxon>
        <taxon>Gunneridae</taxon>
        <taxon>Pentapetalae</taxon>
        <taxon>asterids</taxon>
        <taxon>campanulids</taxon>
        <taxon>Asterales</taxon>
        <taxon>Asteraceae</taxon>
        <taxon>Asteroideae</taxon>
        <taxon>Heliantheae alliance</taxon>
        <taxon>Eupatorieae</taxon>
        <taxon>Mikania</taxon>
    </lineage>
</organism>
<dbReference type="InterPro" id="IPR017411">
    <property type="entry name" value="Tom22_pln"/>
</dbReference>
<keyword evidence="2" id="KW-1133">Transmembrane helix</keyword>
<dbReference type="EMBL" id="SZYD01000012">
    <property type="protein sequence ID" value="KAD4584020.1"/>
    <property type="molecule type" value="Genomic_DNA"/>
</dbReference>
<dbReference type="AlphaFoldDB" id="A0A5N6N9X7"/>
<sequence length="190" mass="19891">MANQSNYTTTLIGRGGGGRLAVYNRNKNENGGPSNASPRGGGNGMVPAYAAGAAGYRRNHKGSAAAATYAPCWRGGFAGLIATSTYLLLHIPRSTMAARKSSNDGVISRFSSSISESPIVYKGKRVASDAGFVAKKLLRSTGRAAWIAGTTFLILVVPLIIEMEREAQYNELDLQQASLLGTPAVAAPKN</sequence>
<dbReference type="PANTHER" id="PTHR46867">
    <property type="entry name" value="MITOCHONDRIAL IMPORT RECEPTOR SUBUNIT TOM9-2"/>
    <property type="match status" value="1"/>
</dbReference>
<comment type="caution">
    <text evidence="3">The sequence shown here is derived from an EMBL/GenBank/DDBJ whole genome shotgun (WGS) entry which is preliminary data.</text>
</comment>